<comment type="caution">
    <text evidence="11">The sequence shown here is derived from an EMBL/GenBank/DDBJ whole genome shotgun (WGS) entry which is preliminary data.</text>
</comment>
<evidence type="ECO:0000259" key="10">
    <source>
        <dbReference type="PROSITE" id="PS51384"/>
    </source>
</evidence>
<dbReference type="PANTHER" id="PTHR19370">
    <property type="entry name" value="NADH-CYTOCHROME B5 REDUCTASE"/>
    <property type="match status" value="1"/>
</dbReference>
<keyword evidence="9" id="KW-0812">Transmembrane</keyword>
<evidence type="ECO:0000256" key="4">
    <source>
        <dbReference type="ARBA" id="ARBA00022630"/>
    </source>
</evidence>
<keyword evidence="6" id="KW-0560">Oxidoreductase</keyword>
<dbReference type="Proteomes" id="UP001642482">
    <property type="component" value="Unassembled WGS sequence"/>
</dbReference>
<evidence type="ECO:0000256" key="6">
    <source>
        <dbReference type="ARBA" id="ARBA00023002"/>
    </source>
</evidence>
<keyword evidence="12" id="KW-1185">Reference proteome</keyword>
<accession>A0ABP0BVE0</accession>
<keyword evidence="5" id="KW-0274">FAD</keyword>
<organism evidence="11 12">
    <name type="scientific">Sporothrix eucalyptigena</name>
    <dbReference type="NCBI Taxonomy" id="1812306"/>
    <lineage>
        <taxon>Eukaryota</taxon>
        <taxon>Fungi</taxon>
        <taxon>Dikarya</taxon>
        <taxon>Ascomycota</taxon>
        <taxon>Pezizomycotina</taxon>
        <taxon>Sordariomycetes</taxon>
        <taxon>Sordariomycetidae</taxon>
        <taxon>Ophiostomatales</taxon>
        <taxon>Ophiostomataceae</taxon>
        <taxon>Sporothrix</taxon>
    </lineage>
</organism>
<dbReference type="SUPFAM" id="SSF63380">
    <property type="entry name" value="Riboflavin synthase domain-like"/>
    <property type="match status" value="1"/>
</dbReference>
<evidence type="ECO:0000313" key="12">
    <source>
        <dbReference type="Proteomes" id="UP001642482"/>
    </source>
</evidence>
<dbReference type="PRINTS" id="PR00406">
    <property type="entry name" value="CYTB5RDTASE"/>
</dbReference>
<dbReference type="PANTHER" id="PTHR19370:SF189">
    <property type="entry name" value="CYTOCHROME C MITOCHONDRIAL IMPORT FACTOR CYC2"/>
    <property type="match status" value="1"/>
</dbReference>
<evidence type="ECO:0000256" key="8">
    <source>
        <dbReference type="SAM" id="MobiDB-lite"/>
    </source>
</evidence>
<feature type="domain" description="FAD-binding FR-type" evidence="10">
    <location>
        <begin position="141"/>
        <end position="261"/>
    </location>
</feature>
<feature type="compositionally biased region" description="Polar residues" evidence="8">
    <location>
        <begin position="46"/>
        <end position="57"/>
    </location>
</feature>
<feature type="transmembrane region" description="Helical" evidence="9">
    <location>
        <begin position="97"/>
        <end position="115"/>
    </location>
</feature>
<evidence type="ECO:0000256" key="3">
    <source>
        <dbReference type="ARBA" id="ARBA00006105"/>
    </source>
</evidence>
<comment type="similarity">
    <text evidence="3">Belongs to the flavoprotein pyridine nucleotide cytochrome reductase family.</text>
</comment>
<evidence type="ECO:0000256" key="1">
    <source>
        <dbReference type="ARBA" id="ARBA00001974"/>
    </source>
</evidence>
<dbReference type="Gene3D" id="3.40.50.80">
    <property type="entry name" value="Nucleotide-binding domain of ferredoxin-NADP reductase (FNR) module"/>
    <property type="match status" value="1"/>
</dbReference>
<dbReference type="Gene3D" id="2.40.30.10">
    <property type="entry name" value="Translation factors"/>
    <property type="match status" value="1"/>
</dbReference>
<protein>
    <submittedName>
        <fullName evidence="11">Mitochondrial peripheral inner membrane protein</fullName>
    </submittedName>
</protein>
<dbReference type="InterPro" id="IPR001834">
    <property type="entry name" value="CBR-like"/>
</dbReference>
<comment type="subcellular location">
    <subcellularLocation>
        <location evidence="2">Membrane</location>
    </subcellularLocation>
</comment>
<dbReference type="InterPro" id="IPR008333">
    <property type="entry name" value="Cbr1-like_FAD-bd_dom"/>
</dbReference>
<evidence type="ECO:0000256" key="9">
    <source>
        <dbReference type="SAM" id="Phobius"/>
    </source>
</evidence>
<dbReference type="SUPFAM" id="SSF52343">
    <property type="entry name" value="Ferredoxin reductase-like, C-terminal NADP-linked domain"/>
    <property type="match status" value="1"/>
</dbReference>
<evidence type="ECO:0000256" key="7">
    <source>
        <dbReference type="ARBA" id="ARBA00023136"/>
    </source>
</evidence>
<feature type="region of interest" description="Disordered" evidence="8">
    <location>
        <begin position="38"/>
        <end position="57"/>
    </location>
</feature>
<keyword evidence="7 9" id="KW-0472">Membrane</keyword>
<sequence length="511" mass="54558">MRRTSTPSLLGSAPAAKIYQRFSLQPHLLSSHHIRQHIRQHTRQQPTGIRQTPFRSASWQKRSFSSGRICLDAAGTANTSRKTSPPPLNPPKKNGRIVLLLTTLLLAGATVYWVTAGGSSGAFDENGQRRHAAGGAGLNTTTFVPFEIVAREDVSPTAFVLTLRLPVGGEVSKAARTATSEAVAAAWRHGLWSVEVKQPQLQIARDYTPLPAADAADGQSSEELRLFVRAVPGGEVSKYLSRRPLGSTIDLRGPRLSFDVTARLGEGREMDEGKQVVVLAGGTGVATALQAADAVLRTSPSASVSILWANRQPYDTIGLDTTSTSALNPIVRDIRALQTRYGTDRMRVHSFVDAEQTMITEGAVRRAIEGSDGDSTGGRAAWYWPWSRASPKLSTVSSARQGPPADPSCVYHSARVLERLEADAARGSAKAKACSCSSKEATGATSDDRQGVGHGGKNLVLVSGPDGFISAWAGAKTWMGGQERQGPVGGILGHMAARDPQTFSNWQVLKL</sequence>
<dbReference type="InterPro" id="IPR017938">
    <property type="entry name" value="Riboflavin_synthase-like_b-brl"/>
</dbReference>
<dbReference type="InterPro" id="IPR017927">
    <property type="entry name" value="FAD-bd_FR_type"/>
</dbReference>
<evidence type="ECO:0000256" key="5">
    <source>
        <dbReference type="ARBA" id="ARBA00022827"/>
    </source>
</evidence>
<dbReference type="CDD" id="cd06183">
    <property type="entry name" value="cyt_b5_reduct_like"/>
    <property type="match status" value="1"/>
</dbReference>
<name>A0ABP0BVE0_9PEZI</name>
<dbReference type="Pfam" id="PF00970">
    <property type="entry name" value="FAD_binding_6"/>
    <property type="match status" value="1"/>
</dbReference>
<comment type="cofactor">
    <cofactor evidence="1">
        <name>FAD</name>
        <dbReference type="ChEBI" id="CHEBI:57692"/>
    </cofactor>
</comment>
<evidence type="ECO:0000313" key="11">
    <source>
        <dbReference type="EMBL" id="CAK7223707.1"/>
    </source>
</evidence>
<dbReference type="PROSITE" id="PS51384">
    <property type="entry name" value="FAD_FR"/>
    <property type="match status" value="1"/>
</dbReference>
<proteinExistence type="inferred from homology"/>
<keyword evidence="9" id="KW-1133">Transmembrane helix</keyword>
<keyword evidence="4" id="KW-0285">Flavoprotein</keyword>
<gene>
    <name evidence="11" type="primary">CYC2</name>
    <name evidence="11" type="ORF">SEUCBS140593_005326</name>
</gene>
<reference evidence="11 12" key="1">
    <citation type="submission" date="2024-01" db="EMBL/GenBank/DDBJ databases">
        <authorList>
            <person name="Allen C."/>
            <person name="Tagirdzhanova G."/>
        </authorList>
    </citation>
    <scope>NUCLEOTIDE SEQUENCE [LARGE SCALE GENOMIC DNA]</scope>
</reference>
<evidence type="ECO:0000256" key="2">
    <source>
        <dbReference type="ARBA" id="ARBA00004370"/>
    </source>
</evidence>
<dbReference type="InterPro" id="IPR039261">
    <property type="entry name" value="FNR_nucleotide-bd"/>
</dbReference>
<dbReference type="EMBL" id="CAWUHD010000051">
    <property type="protein sequence ID" value="CAK7223707.1"/>
    <property type="molecule type" value="Genomic_DNA"/>
</dbReference>